<protein>
    <submittedName>
        <fullName evidence="10">Ferredoxin</fullName>
    </submittedName>
</protein>
<comment type="similarity">
    <text evidence="1">Belongs to the adrenodoxin/putidaredoxin family.</text>
</comment>
<gene>
    <name evidence="10" type="ORF">JCM17846_05990</name>
</gene>
<dbReference type="SUPFAM" id="SSF54292">
    <property type="entry name" value="2Fe-2S ferredoxin-like"/>
    <property type="match status" value="1"/>
</dbReference>
<comment type="cofactor">
    <cofactor evidence="8">
        <name>[2Fe-2S] cluster</name>
        <dbReference type="ChEBI" id="CHEBI:190135"/>
    </cofactor>
</comment>
<dbReference type="RefSeq" id="WP_313978688.1">
    <property type="nucleotide sequence ID" value="NZ_BKCN01000002.1"/>
</dbReference>
<dbReference type="PRINTS" id="PR00355">
    <property type="entry name" value="ADRENODOXIN"/>
</dbReference>
<keyword evidence="4" id="KW-0479">Metal-binding</keyword>
<evidence type="ECO:0000259" key="9">
    <source>
        <dbReference type="PROSITE" id="PS51085"/>
    </source>
</evidence>
<name>A0A5A7N4J6_9PROT</name>
<dbReference type="GO" id="GO:0140647">
    <property type="term" value="P:P450-containing electron transport chain"/>
    <property type="evidence" value="ECO:0007669"/>
    <property type="project" value="InterPro"/>
</dbReference>
<dbReference type="AlphaFoldDB" id="A0A5A7N4J6"/>
<evidence type="ECO:0000256" key="8">
    <source>
        <dbReference type="ARBA" id="ARBA00034078"/>
    </source>
</evidence>
<keyword evidence="7" id="KW-0411">Iron-sulfur</keyword>
<dbReference type="PANTHER" id="PTHR23426:SF72">
    <property type="entry name" value="2FE-2S FERREDOXIN-TYPE DOMAIN-CONTAINING PROTEIN"/>
    <property type="match status" value="1"/>
</dbReference>
<keyword evidence="2" id="KW-0813">Transport</keyword>
<dbReference type="InterPro" id="IPR036010">
    <property type="entry name" value="2Fe-2S_ferredoxin-like_sf"/>
</dbReference>
<dbReference type="Gene3D" id="3.10.20.30">
    <property type="match status" value="1"/>
</dbReference>
<dbReference type="CDD" id="cd00207">
    <property type="entry name" value="fer2"/>
    <property type="match status" value="1"/>
</dbReference>
<accession>A0A5A7N4J6</accession>
<dbReference type="InterPro" id="IPR001055">
    <property type="entry name" value="Adrenodoxin-like"/>
</dbReference>
<dbReference type="GO" id="GO:0051537">
    <property type="term" value="F:2 iron, 2 sulfur cluster binding"/>
    <property type="evidence" value="ECO:0007669"/>
    <property type="project" value="UniProtKB-KW"/>
</dbReference>
<dbReference type="InterPro" id="IPR012675">
    <property type="entry name" value="Beta-grasp_dom_sf"/>
</dbReference>
<feature type="domain" description="2Fe-2S ferredoxin-type" evidence="9">
    <location>
        <begin position="8"/>
        <end position="111"/>
    </location>
</feature>
<evidence type="ECO:0000256" key="3">
    <source>
        <dbReference type="ARBA" id="ARBA00022714"/>
    </source>
</evidence>
<evidence type="ECO:0000256" key="4">
    <source>
        <dbReference type="ARBA" id="ARBA00022723"/>
    </source>
</evidence>
<evidence type="ECO:0000256" key="7">
    <source>
        <dbReference type="ARBA" id="ARBA00023014"/>
    </source>
</evidence>
<dbReference type="InterPro" id="IPR001041">
    <property type="entry name" value="2Fe-2S_ferredoxin-type"/>
</dbReference>
<sequence length="116" mass="12663">MTMKPDHIEIIFMGRDGQSHRKVDAPIGISLMKLAHLFGVDVEGACGGNLACSTCHMIFSPQDFSRLPPMSEDEEDLLDLTPGVTPTSRLGCQIITGPDYDGLVIKLPPDHDEDWG</sequence>
<dbReference type="PROSITE" id="PS51085">
    <property type="entry name" value="2FE2S_FER_2"/>
    <property type="match status" value="1"/>
</dbReference>
<dbReference type="GO" id="GO:0009055">
    <property type="term" value="F:electron transfer activity"/>
    <property type="evidence" value="ECO:0007669"/>
    <property type="project" value="TreeGrafter"/>
</dbReference>
<evidence type="ECO:0000313" key="10">
    <source>
        <dbReference type="EMBL" id="GER02917.1"/>
    </source>
</evidence>
<reference evidence="10 11" key="1">
    <citation type="submission" date="2019-09" db="EMBL/GenBank/DDBJ databases">
        <title>NBRP : Genome information of microbial organism related human and environment.</title>
        <authorList>
            <person name="Hattori M."/>
            <person name="Oshima K."/>
            <person name="Inaba H."/>
            <person name="Suda W."/>
            <person name="Sakamoto M."/>
            <person name="Iino T."/>
            <person name="Kitahara M."/>
            <person name="Oshida Y."/>
            <person name="Iida T."/>
            <person name="Kudo T."/>
            <person name="Itoh T."/>
            <person name="Ohkuma M."/>
        </authorList>
    </citation>
    <scope>NUCLEOTIDE SEQUENCE [LARGE SCALE GENOMIC DNA]</scope>
    <source>
        <strain evidence="10 11">Q-1</strain>
    </source>
</reference>
<evidence type="ECO:0000256" key="6">
    <source>
        <dbReference type="ARBA" id="ARBA00023004"/>
    </source>
</evidence>
<evidence type="ECO:0000313" key="11">
    <source>
        <dbReference type="Proteomes" id="UP000324996"/>
    </source>
</evidence>
<organism evidence="10 11">
    <name type="scientific">Iodidimonas nitroreducens</name>
    <dbReference type="NCBI Taxonomy" id="1236968"/>
    <lineage>
        <taxon>Bacteria</taxon>
        <taxon>Pseudomonadati</taxon>
        <taxon>Pseudomonadota</taxon>
        <taxon>Alphaproteobacteria</taxon>
        <taxon>Iodidimonadales</taxon>
        <taxon>Iodidimonadaceae</taxon>
        <taxon>Iodidimonas</taxon>
    </lineage>
</organism>
<dbReference type="PANTHER" id="PTHR23426">
    <property type="entry name" value="FERREDOXIN/ADRENODOXIN"/>
    <property type="match status" value="1"/>
</dbReference>
<dbReference type="Proteomes" id="UP000324996">
    <property type="component" value="Unassembled WGS sequence"/>
</dbReference>
<proteinExistence type="inferred from homology"/>
<dbReference type="EMBL" id="BKCN01000002">
    <property type="protein sequence ID" value="GER02917.1"/>
    <property type="molecule type" value="Genomic_DNA"/>
</dbReference>
<keyword evidence="11" id="KW-1185">Reference proteome</keyword>
<keyword evidence="6" id="KW-0408">Iron</keyword>
<keyword evidence="3" id="KW-0001">2Fe-2S</keyword>
<evidence type="ECO:0000256" key="1">
    <source>
        <dbReference type="ARBA" id="ARBA00010914"/>
    </source>
</evidence>
<comment type="caution">
    <text evidence="10">The sequence shown here is derived from an EMBL/GenBank/DDBJ whole genome shotgun (WGS) entry which is preliminary data.</text>
</comment>
<evidence type="ECO:0000256" key="2">
    <source>
        <dbReference type="ARBA" id="ARBA00022448"/>
    </source>
</evidence>
<keyword evidence="5" id="KW-0249">Electron transport</keyword>
<dbReference type="GO" id="GO:0046872">
    <property type="term" value="F:metal ion binding"/>
    <property type="evidence" value="ECO:0007669"/>
    <property type="project" value="UniProtKB-KW"/>
</dbReference>
<evidence type="ECO:0000256" key="5">
    <source>
        <dbReference type="ARBA" id="ARBA00022982"/>
    </source>
</evidence>